<dbReference type="STRING" id="435.A0U92_04720"/>
<dbReference type="EMBL" id="CP014692">
    <property type="protein sequence ID" value="AQS84190.1"/>
    <property type="molecule type" value="Genomic_DNA"/>
</dbReference>
<proteinExistence type="predicted"/>
<evidence type="ECO:0008006" key="4">
    <source>
        <dbReference type="Google" id="ProtNLM"/>
    </source>
</evidence>
<keyword evidence="3" id="KW-1185">Reference proteome</keyword>
<dbReference type="AlphaFoldDB" id="A0A1U9KEG3"/>
<evidence type="ECO:0000313" key="2">
    <source>
        <dbReference type="EMBL" id="AQS84190.1"/>
    </source>
</evidence>
<sequence length="150" mass="16413">MANVLTGFSRRPAFRFASLFAALGGLAACSPADRYLRTDEQLAYSGFTAHAANTTARYEMMNLIPTGMLTYRPTSTGPVYLYADRIGCGCVYMGSQAAFVDYSHKTLKGVHSQAAMTAEINQHPGWDWSIWSENADPGPNQPKHVIGAEW</sequence>
<evidence type="ECO:0000313" key="3">
    <source>
        <dbReference type="Proteomes" id="UP000188937"/>
    </source>
</evidence>
<keyword evidence="1" id="KW-0732">Signal</keyword>
<feature type="chain" id="PRO_5012052707" description="Lipoprotein" evidence="1">
    <location>
        <begin position="28"/>
        <end position="150"/>
    </location>
</feature>
<organism evidence="2 3">
    <name type="scientific">Acetobacter aceti</name>
    <dbReference type="NCBI Taxonomy" id="435"/>
    <lineage>
        <taxon>Bacteria</taxon>
        <taxon>Pseudomonadati</taxon>
        <taxon>Pseudomonadota</taxon>
        <taxon>Alphaproteobacteria</taxon>
        <taxon>Acetobacterales</taxon>
        <taxon>Acetobacteraceae</taxon>
        <taxon>Acetobacter</taxon>
        <taxon>Acetobacter subgen. Acetobacter</taxon>
    </lineage>
</organism>
<dbReference type="OrthoDB" id="7596417at2"/>
<dbReference type="RefSeq" id="WP_077812232.1">
    <property type="nucleotide sequence ID" value="NZ_CP014692.1"/>
</dbReference>
<feature type="signal peptide" evidence="1">
    <location>
        <begin position="1"/>
        <end position="27"/>
    </location>
</feature>
<reference evidence="2 3" key="1">
    <citation type="submission" date="2016-03" db="EMBL/GenBank/DDBJ databases">
        <title>Acetic acid bacteria sequencing.</title>
        <authorList>
            <person name="Brandt J."/>
            <person name="Jakob F."/>
            <person name="Vogel R.F."/>
        </authorList>
    </citation>
    <scope>NUCLEOTIDE SEQUENCE [LARGE SCALE GENOMIC DNA]</scope>
    <source>
        <strain evidence="2 3">TMW2.1153</strain>
    </source>
</reference>
<name>A0A1U9KEG3_ACEAC</name>
<dbReference type="KEGG" id="aace:A0U92_04720"/>
<protein>
    <recommendedName>
        <fullName evidence="4">Lipoprotein</fullName>
    </recommendedName>
</protein>
<evidence type="ECO:0000256" key="1">
    <source>
        <dbReference type="SAM" id="SignalP"/>
    </source>
</evidence>
<dbReference type="Proteomes" id="UP000188937">
    <property type="component" value="Chromosome"/>
</dbReference>
<accession>A0A1U9KEG3</accession>
<gene>
    <name evidence="2" type="ORF">A0U92_04720</name>
</gene>